<dbReference type="Proteomes" id="UP000198727">
    <property type="component" value="Unassembled WGS sequence"/>
</dbReference>
<proteinExistence type="predicted"/>
<dbReference type="InterPro" id="IPR036388">
    <property type="entry name" value="WH-like_DNA-bd_sf"/>
</dbReference>
<protein>
    <submittedName>
        <fullName evidence="2">Helix-turn-helix domain-containing protein</fullName>
    </submittedName>
</protein>
<keyword evidence="3" id="KW-1185">Reference proteome</keyword>
<dbReference type="InterPro" id="IPR001845">
    <property type="entry name" value="HTH_ArsR_DNA-bd_dom"/>
</dbReference>
<dbReference type="InterPro" id="IPR011991">
    <property type="entry name" value="ArsR-like_HTH"/>
</dbReference>
<reference evidence="3" key="1">
    <citation type="submission" date="2016-10" db="EMBL/GenBank/DDBJ databases">
        <authorList>
            <person name="Varghese N."/>
            <person name="Submissions S."/>
        </authorList>
    </citation>
    <scope>NUCLEOTIDE SEQUENCE [LARGE SCALE GENOMIC DNA]</scope>
    <source>
        <strain evidence="3">CGMCC 4.5579</strain>
    </source>
</reference>
<dbReference type="RefSeq" id="WP_092527733.1">
    <property type="nucleotide sequence ID" value="NZ_FOWW01000001.1"/>
</dbReference>
<dbReference type="EMBL" id="FOWW01000001">
    <property type="protein sequence ID" value="SFP01939.1"/>
    <property type="molecule type" value="Genomic_DNA"/>
</dbReference>
<dbReference type="InterPro" id="IPR036390">
    <property type="entry name" value="WH_DNA-bd_sf"/>
</dbReference>
<gene>
    <name evidence="2" type="ORF">SAMN05421810_101710</name>
</gene>
<evidence type="ECO:0000313" key="3">
    <source>
        <dbReference type="Proteomes" id="UP000198727"/>
    </source>
</evidence>
<organism evidence="2 3">
    <name type="scientific">Amycolatopsis arida</name>
    <dbReference type="NCBI Taxonomy" id="587909"/>
    <lineage>
        <taxon>Bacteria</taxon>
        <taxon>Bacillati</taxon>
        <taxon>Actinomycetota</taxon>
        <taxon>Actinomycetes</taxon>
        <taxon>Pseudonocardiales</taxon>
        <taxon>Pseudonocardiaceae</taxon>
        <taxon>Amycolatopsis</taxon>
    </lineage>
</organism>
<dbReference type="SMART" id="SM00418">
    <property type="entry name" value="HTH_ARSR"/>
    <property type="match status" value="1"/>
</dbReference>
<accession>A0A1I5LX78</accession>
<sequence length="348" mass="36722">MLRIHFTATDIARTTVAREPDPLWEIVLSLHILQTPHPPARYRRWRAGAAARILHRDLGAKVRHLLFPLTPVATYFPDFLTPSEAAEGIDAGIDAVTATPTSRMSAQLGRMATRTTAPAWARELAEGSAELRADLGATLRAYHDTALAPAMADLGACVAADRAVRIRALATGGVEGLLRGLRPMARWECPASSAPDGTVGTLVAGYPADHDLRLDGRGVVLVPSFFCLKSPVVLVDPDMRPVLVYPAAETAPAAVAAAGGCSTTALENLLGTTRAAVLLSIEDGCTAKRLTRRAGVSPATISHHTSVLREAGLITTHRSANTAVHALTPLGARLVGRPGAGLGWERSH</sequence>
<dbReference type="CDD" id="cd00090">
    <property type="entry name" value="HTH_ARSR"/>
    <property type="match status" value="1"/>
</dbReference>
<dbReference type="STRING" id="587909.SAMN05421810_101710"/>
<dbReference type="Gene3D" id="1.10.10.10">
    <property type="entry name" value="Winged helix-like DNA-binding domain superfamily/Winged helix DNA-binding domain"/>
    <property type="match status" value="1"/>
</dbReference>
<dbReference type="OrthoDB" id="3808065at2"/>
<feature type="domain" description="HTH arsR-type" evidence="1">
    <location>
        <begin position="264"/>
        <end position="339"/>
    </location>
</feature>
<dbReference type="Pfam" id="PF12840">
    <property type="entry name" value="HTH_20"/>
    <property type="match status" value="1"/>
</dbReference>
<dbReference type="SUPFAM" id="SSF46785">
    <property type="entry name" value="Winged helix' DNA-binding domain"/>
    <property type="match status" value="1"/>
</dbReference>
<evidence type="ECO:0000259" key="1">
    <source>
        <dbReference type="SMART" id="SM00418"/>
    </source>
</evidence>
<dbReference type="AlphaFoldDB" id="A0A1I5LX78"/>
<name>A0A1I5LX78_9PSEU</name>
<evidence type="ECO:0000313" key="2">
    <source>
        <dbReference type="EMBL" id="SFP01939.1"/>
    </source>
</evidence>
<dbReference type="GO" id="GO:0003700">
    <property type="term" value="F:DNA-binding transcription factor activity"/>
    <property type="evidence" value="ECO:0007669"/>
    <property type="project" value="InterPro"/>
</dbReference>